<keyword evidence="1" id="KW-0175">Coiled coil</keyword>
<feature type="region of interest" description="Disordered" evidence="2">
    <location>
        <begin position="624"/>
        <end position="660"/>
    </location>
</feature>
<organism evidence="3 4">
    <name type="scientific">Dipteronia dyeriana</name>
    <dbReference type="NCBI Taxonomy" id="168575"/>
    <lineage>
        <taxon>Eukaryota</taxon>
        <taxon>Viridiplantae</taxon>
        <taxon>Streptophyta</taxon>
        <taxon>Embryophyta</taxon>
        <taxon>Tracheophyta</taxon>
        <taxon>Spermatophyta</taxon>
        <taxon>Magnoliopsida</taxon>
        <taxon>eudicotyledons</taxon>
        <taxon>Gunneridae</taxon>
        <taxon>Pentapetalae</taxon>
        <taxon>rosids</taxon>
        <taxon>malvids</taxon>
        <taxon>Sapindales</taxon>
        <taxon>Sapindaceae</taxon>
        <taxon>Hippocastanoideae</taxon>
        <taxon>Acereae</taxon>
        <taxon>Dipteronia</taxon>
    </lineage>
</organism>
<proteinExistence type="predicted"/>
<dbReference type="PANTHER" id="PTHR48435:SF1">
    <property type="entry name" value="POLYPROTEIN"/>
    <property type="match status" value="1"/>
</dbReference>
<gene>
    <name evidence="3" type="ORF">Ddye_022559</name>
</gene>
<reference evidence="3" key="1">
    <citation type="journal article" date="2023" name="Plant J.">
        <title>Genome sequences and population genomics provide insights into the demographic history, inbreeding, and mutation load of two 'living fossil' tree species of Dipteronia.</title>
        <authorList>
            <person name="Feng Y."/>
            <person name="Comes H.P."/>
            <person name="Chen J."/>
            <person name="Zhu S."/>
            <person name="Lu R."/>
            <person name="Zhang X."/>
            <person name="Li P."/>
            <person name="Qiu J."/>
            <person name="Olsen K.M."/>
            <person name="Qiu Y."/>
        </authorList>
    </citation>
    <scope>NUCLEOTIDE SEQUENCE</scope>
    <source>
        <strain evidence="3">KIB01</strain>
    </source>
</reference>
<evidence type="ECO:0000313" key="3">
    <source>
        <dbReference type="EMBL" id="KAK2640796.1"/>
    </source>
</evidence>
<dbReference type="EMBL" id="JANJYI010000007">
    <property type="protein sequence ID" value="KAK2640796.1"/>
    <property type="molecule type" value="Genomic_DNA"/>
</dbReference>
<accession>A0AAD9TRG0</accession>
<feature type="compositionally biased region" description="Polar residues" evidence="2">
    <location>
        <begin position="738"/>
        <end position="760"/>
    </location>
</feature>
<feature type="compositionally biased region" description="Basic residues" evidence="2">
    <location>
        <begin position="647"/>
        <end position="660"/>
    </location>
</feature>
<dbReference type="Proteomes" id="UP001280121">
    <property type="component" value="Unassembled WGS sequence"/>
</dbReference>
<keyword evidence="4" id="KW-1185">Reference proteome</keyword>
<feature type="region of interest" description="Disordered" evidence="2">
    <location>
        <begin position="209"/>
        <end position="409"/>
    </location>
</feature>
<protein>
    <submittedName>
        <fullName evidence="3">Uncharacterized protein</fullName>
    </submittedName>
</protein>
<evidence type="ECO:0000313" key="4">
    <source>
        <dbReference type="Proteomes" id="UP001280121"/>
    </source>
</evidence>
<feature type="coiled-coil region" evidence="1">
    <location>
        <begin position="176"/>
        <end position="203"/>
    </location>
</feature>
<feature type="compositionally biased region" description="Basic residues" evidence="2">
    <location>
        <begin position="265"/>
        <end position="291"/>
    </location>
</feature>
<comment type="caution">
    <text evidence="3">The sequence shown here is derived from an EMBL/GenBank/DDBJ whole genome shotgun (WGS) entry which is preliminary data.</text>
</comment>
<name>A0AAD9TRG0_9ROSI</name>
<dbReference type="InterPro" id="IPR053098">
    <property type="entry name" value="Petuviruses_polyprotein"/>
</dbReference>
<feature type="compositionally biased region" description="Polar residues" evidence="2">
    <location>
        <begin position="294"/>
        <end position="324"/>
    </location>
</feature>
<dbReference type="PANTHER" id="PTHR48435">
    <property type="entry name" value="POLYPROTEIN"/>
    <property type="match status" value="1"/>
</dbReference>
<evidence type="ECO:0000256" key="2">
    <source>
        <dbReference type="SAM" id="MobiDB-lite"/>
    </source>
</evidence>
<evidence type="ECO:0000256" key="1">
    <source>
        <dbReference type="SAM" id="Coils"/>
    </source>
</evidence>
<feature type="region of interest" description="Disordered" evidence="2">
    <location>
        <begin position="728"/>
        <end position="760"/>
    </location>
</feature>
<dbReference type="AlphaFoldDB" id="A0AAD9TRG0"/>
<sequence length="814" mass="93864">MCDSDCECRACYKPVRSPCKPIYSHRDHKDPQSPWIGLQPIKNKPLSIYDRALQILKDEGLLLDEPIEQILPPTPALIHCFMASSYDKDFPPLKSSSNPERNLFFRPFIQSTEVLPDGSLKQPSQAEQVLNWHTSNATVQNRVLHSIDQKIDKVSHHVSKHDHQLQHLDSTLRNMYTDLQSRVSRKEKESRQLKDQLDQITRDHFTSTPYILRPHPYSPSLIFPTQSPHPPSRPPDHNQFFKSVGDLFIKYPPLSTHPEQPSSSRTKRTSPRKMKAPGTHKHSPPDHRKHVFYTASSQFSSPGTSDHPTEPTESSYDSPSSWETYSPDSSDSPHSSDHTNYSNPDAVPDLSQIYLATRDDPQPSTQTVDTSKSSDETSEEPAPMVDEPPDQRPRNQAPPQKATKGPWFNFDDLAPLQWRKRMSEMSEWLDLQTAKRDNDTESILREFVSRFTGSLSDWYQALGEYRQLQLVRRGSVSLAMGIVFREFLENASQFYKQTRQEFFEMLVCSLDKIDIDYHYRRMSFRYHALGGINDGTLRQVYLNSLPTELHRELQRLIEFSGKSLRDITLGEIHMYTHTALDKLCTTQRDFAKMIREGRKYDRHCKFPLTYHLKCNSTEHCNCRTNRPYRRQPTENQPRKEKSSSTPRRNRKYKYYRKKTRRSWNKSNKCFAHGQEGYYAKQCPNKRAKSVKLIQQLRHVADEIPSDADIESFFSEQEDVNQLTSFMVQDSDDSSTSSEQTGYTDPSSPSEVYQATSNGSTGPHVKIQILTTKYSKSVSVIDYFDIGAHSSMMSSKVLPSDAWKEENNEFLAADG</sequence>